<reference evidence="1 2" key="2">
    <citation type="submission" date="2018-03" db="EMBL/GenBank/DDBJ databases">
        <authorList>
            <person name="Keele B.F."/>
        </authorList>
    </citation>
    <scope>NUCLEOTIDE SEQUENCE [LARGE SCALE GENOMIC DNA]</scope>
    <source>
        <strain evidence="1 2">D13</strain>
    </source>
</reference>
<protein>
    <submittedName>
        <fullName evidence="1">Uncharacterized protein</fullName>
    </submittedName>
</protein>
<evidence type="ECO:0000313" key="1">
    <source>
        <dbReference type="EMBL" id="AVP96778.1"/>
    </source>
</evidence>
<keyword evidence="2" id="KW-1185">Reference proteome</keyword>
<proteinExistence type="predicted"/>
<evidence type="ECO:0000313" key="2">
    <source>
        <dbReference type="Proteomes" id="UP000241074"/>
    </source>
</evidence>
<dbReference type="KEGG" id="xba:C7S18_06000"/>
<accession>A0A2P1PPM4</accession>
<dbReference type="OrthoDB" id="7013010at2"/>
<name>A0A2P1PPM4_9GAMM</name>
<dbReference type="EMBL" id="CP027860">
    <property type="protein sequence ID" value="AVP96778.1"/>
    <property type="molecule type" value="Genomic_DNA"/>
</dbReference>
<gene>
    <name evidence="1" type="ORF">C7S18_06000</name>
</gene>
<dbReference type="Proteomes" id="UP000241074">
    <property type="component" value="Chromosome"/>
</dbReference>
<reference evidence="1 2" key="1">
    <citation type="submission" date="2018-03" db="EMBL/GenBank/DDBJ databases">
        <title>Ahniella affigens gen. nov., sp. nov., a gammaproteobacterium isolated from sandy soil near a stream.</title>
        <authorList>
            <person name="Ko Y."/>
            <person name="Kim J.-H."/>
        </authorList>
    </citation>
    <scope>NUCLEOTIDE SEQUENCE [LARGE SCALE GENOMIC DNA]</scope>
    <source>
        <strain evidence="1 2">D13</strain>
    </source>
</reference>
<dbReference type="RefSeq" id="WP_106890706.1">
    <property type="nucleotide sequence ID" value="NZ_CP027860.1"/>
</dbReference>
<dbReference type="AlphaFoldDB" id="A0A2P1PPM4"/>
<organism evidence="1 2">
    <name type="scientific">Ahniella affigens</name>
    <dbReference type="NCBI Taxonomy" id="2021234"/>
    <lineage>
        <taxon>Bacteria</taxon>
        <taxon>Pseudomonadati</taxon>
        <taxon>Pseudomonadota</taxon>
        <taxon>Gammaproteobacteria</taxon>
        <taxon>Lysobacterales</taxon>
        <taxon>Rhodanobacteraceae</taxon>
        <taxon>Ahniella</taxon>
    </lineage>
</organism>
<sequence>MDLRKALYTKVTALDEIDSEHFPIVSLDEFFLGNEEEDSIAPNQWGDGRPSIRVIYERFKAIEARPDVQGVYVSIHQDWPDAEGFEQWVPADSIHVYSSAPQHVADEWIEGLFADGISPGWPYGKHAAAPEPMDGYHVYTVYWD</sequence>